<feature type="region of interest" description="Disordered" evidence="1">
    <location>
        <begin position="109"/>
        <end position="130"/>
    </location>
</feature>
<proteinExistence type="predicted"/>
<evidence type="ECO:0000313" key="2">
    <source>
        <dbReference type="EMBL" id="BAQ44386.1"/>
    </source>
</evidence>
<evidence type="ECO:0000313" key="3">
    <source>
        <dbReference type="Proteomes" id="UP000061432"/>
    </source>
</evidence>
<reference evidence="2 3" key="1">
    <citation type="journal article" date="2015" name="Genome Announc.">
        <title>Complete Genome Sequence of Methylobacterium aquaticum Strain 22A, Isolated from Racomitrium japonicum Moss.</title>
        <authorList>
            <person name="Tani A."/>
            <person name="Ogura Y."/>
            <person name="Hayashi T."/>
            <person name="Kimbara K."/>
        </authorList>
    </citation>
    <scope>NUCLEOTIDE SEQUENCE [LARGE SCALE GENOMIC DNA]</scope>
    <source>
        <strain evidence="2 3">MA-22A</strain>
    </source>
</reference>
<accession>A0A0C6EWH3</accession>
<evidence type="ECO:0000256" key="1">
    <source>
        <dbReference type="SAM" id="MobiDB-lite"/>
    </source>
</evidence>
<protein>
    <submittedName>
        <fullName evidence="2">Uncharacterized protein</fullName>
    </submittedName>
</protein>
<reference evidence="3" key="2">
    <citation type="submission" date="2015-01" db="EMBL/GenBank/DDBJ databases">
        <title>Complete genome sequence of Methylobacterium aquaticum strain 22A.</title>
        <authorList>
            <person name="Tani A."/>
            <person name="Ogura Y."/>
            <person name="Hayashi T."/>
        </authorList>
    </citation>
    <scope>NUCLEOTIDE SEQUENCE [LARGE SCALE GENOMIC DNA]</scope>
    <source>
        <strain evidence="3">MA-22A</strain>
    </source>
</reference>
<dbReference type="EMBL" id="AP014704">
    <property type="protein sequence ID" value="BAQ44386.1"/>
    <property type="molecule type" value="Genomic_DNA"/>
</dbReference>
<dbReference type="PATRIC" id="fig|270351.10.peg.946"/>
<gene>
    <name evidence="2" type="ORF">Maq22A_c04930</name>
</gene>
<sequence>MTSYGIPQDDIARVLKISPTTLRLHFRYELDVGATQANVMVAQSLFQKATGSHPQAVTAAIFWLKTRARWKEPPREVSGPNGGPIPTATVDLTKASREQLDALESLFGHLAGEPGGDAEVDPGGEGEAGA</sequence>
<dbReference type="Proteomes" id="UP000061432">
    <property type="component" value="Chromosome"/>
</dbReference>
<dbReference type="OrthoDB" id="8005815at2"/>
<dbReference type="AlphaFoldDB" id="A0A0C6EWH3"/>
<name>A0A0C6EWH3_9HYPH</name>
<dbReference type="KEGG" id="maqu:Maq22A_c04930"/>
<organism evidence="2 3">
    <name type="scientific">Methylobacterium aquaticum</name>
    <dbReference type="NCBI Taxonomy" id="270351"/>
    <lineage>
        <taxon>Bacteria</taxon>
        <taxon>Pseudomonadati</taxon>
        <taxon>Pseudomonadota</taxon>
        <taxon>Alphaproteobacteria</taxon>
        <taxon>Hyphomicrobiales</taxon>
        <taxon>Methylobacteriaceae</taxon>
        <taxon>Methylobacterium</taxon>
    </lineage>
</organism>
<dbReference type="STRING" id="270351.Maq22A_c04930"/>